<accession>A0A0E9PJG9</accession>
<sequence>MPYRWTNALAPQILFIYVFIYLKGTTHSNQHFRSCVKWYRARVSSRAHFHL</sequence>
<name>A0A0E9PJG9_ANGAN</name>
<keyword evidence="1" id="KW-0472">Membrane</keyword>
<reference evidence="2" key="1">
    <citation type="submission" date="2014-11" db="EMBL/GenBank/DDBJ databases">
        <authorList>
            <person name="Amaro Gonzalez C."/>
        </authorList>
    </citation>
    <scope>NUCLEOTIDE SEQUENCE</scope>
</reference>
<dbReference type="AlphaFoldDB" id="A0A0E9PJG9"/>
<keyword evidence="1" id="KW-1133">Transmembrane helix</keyword>
<evidence type="ECO:0000256" key="1">
    <source>
        <dbReference type="SAM" id="Phobius"/>
    </source>
</evidence>
<proteinExistence type="predicted"/>
<feature type="transmembrane region" description="Helical" evidence="1">
    <location>
        <begin position="6"/>
        <end position="24"/>
    </location>
</feature>
<protein>
    <submittedName>
        <fullName evidence="2">Uncharacterized protein</fullName>
    </submittedName>
</protein>
<evidence type="ECO:0000313" key="2">
    <source>
        <dbReference type="EMBL" id="JAH04679.1"/>
    </source>
</evidence>
<organism evidence="2">
    <name type="scientific">Anguilla anguilla</name>
    <name type="common">European freshwater eel</name>
    <name type="synonym">Muraena anguilla</name>
    <dbReference type="NCBI Taxonomy" id="7936"/>
    <lineage>
        <taxon>Eukaryota</taxon>
        <taxon>Metazoa</taxon>
        <taxon>Chordata</taxon>
        <taxon>Craniata</taxon>
        <taxon>Vertebrata</taxon>
        <taxon>Euteleostomi</taxon>
        <taxon>Actinopterygii</taxon>
        <taxon>Neopterygii</taxon>
        <taxon>Teleostei</taxon>
        <taxon>Anguilliformes</taxon>
        <taxon>Anguillidae</taxon>
        <taxon>Anguilla</taxon>
    </lineage>
</organism>
<keyword evidence="1" id="KW-0812">Transmembrane</keyword>
<dbReference type="EMBL" id="GBXM01103898">
    <property type="protein sequence ID" value="JAH04679.1"/>
    <property type="molecule type" value="Transcribed_RNA"/>
</dbReference>
<reference evidence="2" key="2">
    <citation type="journal article" date="2015" name="Fish Shellfish Immunol.">
        <title>Early steps in the European eel (Anguilla anguilla)-Vibrio vulnificus interaction in the gills: Role of the RtxA13 toxin.</title>
        <authorList>
            <person name="Callol A."/>
            <person name="Pajuelo D."/>
            <person name="Ebbesson L."/>
            <person name="Teles M."/>
            <person name="MacKenzie S."/>
            <person name="Amaro C."/>
        </authorList>
    </citation>
    <scope>NUCLEOTIDE SEQUENCE</scope>
</reference>